<keyword evidence="9 12" id="KW-0472">Membrane</keyword>
<evidence type="ECO:0000256" key="4">
    <source>
        <dbReference type="ARBA" id="ARBA00022679"/>
    </source>
</evidence>
<name>A0A556MXX7_9SPHI</name>
<keyword evidence="3" id="KW-0328">Glycosyltransferase</keyword>
<dbReference type="InterPro" id="IPR001264">
    <property type="entry name" value="Glyco_trans_51"/>
</dbReference>
<dbReference type="InterPro" id="IPR036950">
    <property type="entry name" value="PBP_transglycosylase"/>
</dbReference>
<dbReference type="GO" id="GO:0009274">
    <property type="term" value="C:peptidoglycan-based cell wall"/>
    <property type="evidence" value="ECO:0007669"/>
    <property type="project" value="InterPro"/>
</dbReference>
<dbReference type="GO" id="GO:0016020">
    <property type="term" value="C:membrane"/>
    <property type="evidence" value="ECO:0007669"/>
    <property type="project" value="InterPro"/>
</dbReference>
<keyword evidence="6" id="KW-0133">Cell shape</keyword>
<evidence type="ECO:0000256" key="5">
    <source>
        <dbReference type="ARBA" id="ARBA00022692"/>
    </source>
</evidence>
<keyword evidence="4" id="KW-0808">Transferase</keyword>
<dbReference type="PANTHER" id="PTHR30400:SF0">
    <property type="entry name" value="BIOSYNTHETIC PEPTIDOGLYCAN TRANSGLYCOSYLASE"/>
    <property type="match status" value="1"/>
</dbReference>
<organism evidence="14 15">
    <name type="scientific">Mucilaginibacter corticis</name>
    <dbReference type="NCBI Taxonomy" id="2597670"/>
    <lineage>
        <taxon>Bacteria</taxon>
        <taxon>Pseudomonadati</taxon>
        <taxon>Bacteroidota</taxon>
        <taxon>Sphingobacteriia</taxon>
        <taxon>Sphingobacteriales</taxon>
        <taxon>Sphingobacteriaceae</taxon>
        <taxon>Mucilaginibacter</taxon>
    </lineage>
</organism>
<keyword evidence="15" id="KW-1185">Reference proteome</keyword>
<dbReference type="SUPFAM" id="SSF53955">
    <property type="entry name" value="Lysozyme-like"/>
    <property type="match status" value="1"/>
</dbReference>
<evidence type="ECO:0000256" key="12">
    <source>
        <dbReference type="SAM" id="Phobius"/>
    </source>
</evidence>
<dbReference type="GO" id="GO:0008360">
    <property type="term" value="P:regulation of cell shape"/>
    <property type="evidence" value="ECO:0007669"/>
    <property type="project" value="UniProtKB-KW"/>
</dbReference>
<dbReference type="InterPro" id="IPR011812">
    <property type="entry name" value="Pep_trsgly"/>
</dbReference>
<evidence type="ECO:0000256" key="1">
    <source>
        <dbReference type="ARBA" id="ARBA00022475"/>
    </source>
</evidence>
<dbReference type="InterPro" id="IPR023346">
    <property type="entry name" value="Lysozyme-like_dom_sf"/>
</dbReference>
<protein>
    <submittedName>
        <fullName evidence="14">Penicillin-binding protein</fullName>
    </submittedName>
</protein>
<keyword evidence="7" id="KW-0573">Peptidoglycan synthesis</keyword>
<dbReference type="OrthoDB" id="9766909at2"/>
<dbReference type="GO" id="GO:0009252">
    <property type="term" value="P:peptidoglycan biosynthetic process"/>
    <property type="evidence" value="ECO:0007669"/>
    <property type="project" value="UniProtKB-KW"/>
</dbReference>
<dbReference type="GO" id="GO:0071555">
    <property type="term" value="P:cell wall organization"/>
    <property type="evidence" value="ECO:0007669"/>
    <property type="project" value="UniProtKB-KW"/>
</dbReference>
<evidence type="ECO:0000256" key="9">
    <source>
        <dbReference type="ARBA" id="ARBA00023136"/>
    </source>
</evidence>
<evidence type="ECO:0000256" key="6">
    <source>
        <dbReference type="ARBA" id="ARBA00022960"/>
    </source>
</evidence>
<feature type="transmembrane region" description="Helical" evidence="12">
    <location>
        <begin position="12"/>
        <end position="31"/>
    </location>
</feature>
<dbReference type="AlphaFoldDB" id="A0A556MXX7"/>
<sequence length="736" mass="82980">MLRLNPKYLRVAGIIVAVLLVILLIGGYIAFSKREAILQHEIAKAKAQAKKSYHLDLQIGSAHFTGLTTVTCTDISIVPENRDSLLTIKHFDISIKLWPLLFGNVKLANVDLLNGHLNLTDQKGVKNFDFLFKKKKDSTDTHTKVDLSELSNNLIKQVLYKIPDNLVVNNFLVSFTNDSTQLKVLTQTAKIDNGDLTSTIKINDTLATWHFAGTMHPSDKQIDIKLYADKGKVEIPFIGKRFHATVNFDNLTVKLNNVKHSDGETRIETYCSAHNLLINQPGLAGNDVVVPDGSIAANVFVGKNYVSLDSSSVIHLKKISAHPFIKYTLNPVKIYELKLNTGWLNAQDIFDSFPSGVFESLEGIKLAGKLNYSLNFYLDKSNPDSLKFDSRMDKDAAFRIVSYGKTDLGRLNKPFVYTPYENDKPMKPHIIGPENPEYTPLEEMSPYLRNAVMTAEDPTFYKNHGFVEKAIRQSIVTDIKTHKFKRGGSTISMQLVKNSFLTRKKTLSRKIEEILIVWMLENNNIMTKDRMLEVYFNIIEWGPGIYGISEASHYYFDKAPSELTLGESIFLASIVPRPKTGLYAFLPDGSLRPGMERYFNSLGRMMMGKGFAQADSSSYGFYTVSLKASLRRRVAPVDSASANRILNAPTDDDVDSAMPIIEEPEPVKKPTFFQRLFGKKDTTEQKTEQKLKDEEERRINAIDPTGKTNKQIRQEKRAIKDDIKAKKQALKDQGLL</sequence>
<evidence type="ECO:0000256" key="7">
    <source>
        <dbReference type="ARBA" id="ARBA00022984"/>
    </source>
</evidence>
<proteinExistence type="predicted"/>
<evidence type="ECO:0000259" key="13">
    <source>
        <dbReference type="Pfam" id="PF00912"/>
    </source>
</evidence>
<evidence type="ECO:0000256" key="2">
    <source>
        <dbReference type="ARBA" id="ARBA00022519"/>
    </source>
</evidence>
<keyword evidence="8 12" id="KW-1133">Transmembrane helix</keyword>
<keyword evidence="10" id="KW-0961">Cell wall biogenesis/degradation</keyword>
<evidence type="ECO:0000256" key="8">
    <source>
        <dbReference type="ARBA" id="ARBA00022989"/>
    </source>
</evidence>
<keyword evidence="5 12" id="KW-0812">Transmembrane</keyword>
<feature type="domain" description="Glycosyl transferase family 51" evidence="13">
    <location>
        <begin position="433"/>
        <end position="579"/>
    </location>
</feature>
<keyword evidence="1" id="KW-1003">Cell membrane</keyword>
<dbReference type="EMBL" id="VLPK01000001">
    <property type="protein sequence ID" value="TSJ44639.1"/>
    <property type="molecule type" value="Genomic_DNA"/>
</dbReference>
<feature type="region of interest" description="Disordered" evidence="11">
    <location>
        <begin position="680"/>
        <end position="714"/>
    </location>
</feature>
<feature type="compositionally biased region" description="Basic and acidic residues" evidence="11">
    <location>
        <begin position="680"/>
        <end position="700"/>
    </location>
</feature>
<dbReference type="PANTHER" id="PTHR30400">
    <property type="entry name" value="MONOFUNCTIONAL BIOSYNTHETIC PEPTIDOGLYCAN TRANSGLYCOSYLASE"/>
    <property type="match status" value="1"/>
</dbReference>
<dbReference type="GO" id="GO:0016763">
    <property type="term" value="F:pentosyltransferase activity"/>
    <property type="evidence" value="ECO:0007669"/>
    <property type="project" value="InterPro"/>
</dbReference>
<evidence type="ECO:0000256" key="11">
    <source>
        <dbReference type="SAM" id="MobiDB-lite"/>
    </source>
</evidence>
<accession>A0A556MXX7</accession>
<reference evidence="14 15" key="1">
    <citation type="submission" date="2019-07" db="EMBL/GenBank/DDBJ databases">
        <authorList>
            <person name="Huq M.A."/>
        </authorList>
    </citation>
    <scope>NUCLEOTIDE SEQUENCE [LARGE SCALE GENOMIC DNA]</scope>
    <source>
        <strain evidence="14 15">MAH-19</strain>
    </source>
</reference>
<dbReference type="Proteomes" id="UP000318733">
    <property type="component" value="Unassembled WGS sequence"/>
</dbReference>
<dbReference type="Gene3D" id="1.10.3810.10">
    <property type="entry name" value="Biosynthetic peptidoglycan transglycosylase-like"/>
    <property type="match status" value="1"/>
</dbReference>
<dbReference type="Pfam" id="PF00912">
    <property type="entry name" value="Transgly"/>
    <property type="match status" value="1"/>
</dbReference>
<keyword evidence="2" id="KW-0997">Cell inner membrane</keyword>
<evidence type="ECO:0000313" key="15">
    <source>
        <dbReference type="Proteomes" id="UP000318733"/>
    </source>
</evidence>
<evidence type="ECO:0000256" key="3">
    <source>
        <dbReference type="ARBA" id="ARBA00022676"/>
    </source>
</evidence>
<evidence type="ECO:0000256" key="10">
    <source>
        <dbReference type="ARBA" id="ARBA00023316"/>
    </source>
</evidence>
<gene>
    <name evidence="14" type="ORF">FO440_04565</name>
</gene>
<comment type="caution">
    <text evidence="14">The sequence shown here is derived from an EMBL/GenBank/DDBJ whole genome shotgun (WGS) entry which is preliminary data.</text>
</comment>
<evidence type="ECO:0000313" key="14">
    <source>
        <dbReference type="EMBL" id="TSJ44639.1"/>
    </source>
</evidence>